<dbReference type="EMBL" id="VUJU01008128">
    <property type="protein sequence ID" value="KAF0735210.1"/>
    <property type="molecule type" value="Genomic_DNA"/>
</dbReference>
<dbReference type="InterPro" id="IPR036236">
    <property type="entry name" value="Znf_C2H2_sf"/>
</dbReference>
<evidence type="ECO:0000256" key="7">
    <source>
        <dbReference type="ARBA" id="ARBA00023163"/>
    </source>
</evidence>
<keyword evidence="8" id="KW-0539">Nucleus</keyword>
<comment type="caution">
    <text evidence="11">The sequence shown here is derived from an EMBL/GenBank/DDBJ whole genome shotgun (WGS) entry which is preliminary data.</text>
</comment>
<name>A0A6G0X5F2_APHCR</name>
<dbReference type="Pfam" id="PF02892">
    <property type="entry name" value="zf-BED"/>
    <property type="match status" value="1"/>
</dbReference>
<protein>
    <submittedName>
        <fullName evidence="11">Zinc finger BED domain-containing protein 1-like</fullName>
    </submittedName>
</protein>
<keyword evidence="6" id="KW-0238">DNA-binding</keyword>
<keyword evidence="7" id="KW-0804">Transcription</keyword>
<evidence type="ECO:0000256" key="8">
    <source>
        <dbReference type="ARBA" id="ARBA00023242"/>
    </source>
</evidence>
<gene>
    <name evidence="11" type="ORF">FWK35_00027260</name>
</gene>
<dbReference type="SUPFAM" id="SSF53098">
    <property type="entry name" value="Ribonuclease H-like"/>
    <property type="match status" value="1"/>
</dbReference>
<dbReference type="PANTHER" id="PTHR46481">
    <property type="entry name" value="ZINC FINGER BED DOMAIN-CONTAINING PROTEIN 4"/>
    <property type="match status" value="1"/>
</dbReference>
<dbReference type="PROSITE" id="PS50808">
    <property type="entry name" value="ZF_BED"/>
    <property type="match status" value="1"/>
</dbReference>
<keyword evidence="5" id="KW-0805">Transcription regulation</keyword>
<dbReference type="PANTHER" id="PTHR46481:SF10">
    <property type="entry name" value="ZINC FINGER BED DOMAIN-CONTAINING PROTEIN 39"/>
    <property type="match status" value="1"/>
</dbReference>
<feature type="domain" description="BED-type" evidence="10">
    <location>
        <begin position="13"/>
        <end position="64"/>
    </location>
</feature>
<keyword evidence="12" id="KW-1185">Reference proteome</keyword>
<evidence type="ECO:0000256" key="4">
    <source>
        <dbReference type="ARBA" id="ARBA00022833"/>
    </source>
</evidence>
<dbReference type="Pfam" id="PF05699">
    <property type="entry name" value="Dimer_Tnp_hAT"/>
    <property type="match status" value="1"/>
</dbReference>
<keyword evidence="4" id="KW-0862">Zinc</keyword>
<accession>A0A6G0X5F2</accession>
<evidence type="ECO:0000313" key="11">
    <source>
        <dbReference type="EMBL" id="KAF0735210.1"/>
    </source>
</evidence>
<dbReference type="SUPFAM" id="SSF140996">
    <property type="entry name" value="Hermes dimerisation domain"/>
    <property type="match status" value="1"/>
</dbReference>
<keyword evidence="2" id="KW-0479">Metal-binding</keyword>
<evidence type="ECO:0000256" key="3">
    <source>
        <dbReference type="ARBA" id="ARBA00022771"/>
    </source>
</evidence>
<evidence type="ECO:0000256" key="2">
    <source>
        <dbReference type="ARBA" id="ARBA00022723"/>
    </source>
</evidence>
<dbReference type="GO" id="GO:0003677">
    <property type="term" value="F:DNA binding"/>
    <property type="evidence" value="ECO:0007669"/>
    <property type="project" value="UniProtKB-KW"/>
</dbReference>
<dbReference type="SUPFAM" id="SSF57667">
    <property type="entry name" value="beta-beta-alpha zinc fingers"/>
    <property type="match status" value="1"/>
</dbReference>
<dbReference type="GO" id="GO:0005634">
    <property type="term" value="C:nucleus"/>
    <property type="evidence" value="ECO:0007669"/>
    <property type="project" value="UniProtKB-SubCell"/>
</dbReference>
<dbReference type="InterPro" id="IPR012337">
    <property type="entry name" value="RNaseH-like_sf"/>
</dbReference>
<dbReference type="InterPro" id="IPR003656">
    <property type="entry name" value="Znf_BED"/>
</dbReference>
<organism evidence="11 12">
    <name type="scientific">Aphis craccivora</name>
    <name type="common">Cowpea aphid</name>
    <dbReference type="NCBI Taxonomy" id="307492"/>
    <lineage>
        <taxon>Eukaryota</taxon>
        <taxon>Metazoa</taxon>
        <taxon>Ecdysozoa</taxon>
        <taxon>Arthropoda</taxon>
        <taxon>Hexapoda</taxon>
        <taxon>Insecta</taxon>
        <taxon>Pterygota</taxon>
        <taxon>Neoptera</taxon>
        <taxon>Paraneoptera</taxon>
        <taxon>Hemiptera</taxon>
        <taxon>Sternorrhyncha</taxon>
        <taxon>Aphidomorpha</taxon>
        <taxon>Aphidoidea</taxon>
        <taxon>Aphididae</taxon>
        <taxon>Aphidini</taxon>
        <taxon>Aphis</taxon>
        <taxon>Aphis</taxon>
    </lineage>
</organism>
<dbReference type="GO" id="GO:0046983">
    <property type="term" value="F:protein dimerization activity"/>
    <property type="evidence" value="ECO:0007669"/>
    <property type="project" value="InterPro"/>
</dbReference>
<comment type="subcellular location">
    <subcellularLocation>
        <location evidence="1">Nucleus</location>
    </subcellularLocation>
</comment>
<dbReference type="Proteomes" id="UP000478052">
    <property type="component" value="Unassembled WGS sequence"/>
</dbReference>
<reference evidence="11 12" key="1">
    <citation type="submission" date="2019-08" db="EMBL/GenBank/DDBJ databases">
        <title>Whole genome of Aphis craccivora.</title>
        <authorList>
            <person name="Voronova N.V."/>
            <person name="Shulinski R.S."/>
            <person name="Bandarenka Y.V."/>
            <person name="Zhorov D.G."/>
            <person name="Warner D."/>
        </authorList>
    </citation>
    <scope>NUCLEOTIDE SEQUENCE [LARGE SCALE GENOMIC DNA]</scope>
    <source>
        <strain evidence="11">180601</strain>
        <tissue evidence="11">Whole Body</tissue>
    </source>
</reference>
<evidence type="ECO:0000256" key="1">
    <source>
        <dbReference type="ARBA" id="ARBA00004123"/>
    </source>
</evidence>
<sequence>MSSPNTDNTVLNRKRSNVWYHYSVLQNNIAKCNVCSDKLSFSGGSTGNLLRHLKTKHPTVPMQRNIQYTQKLNQPTFQWLKIKIVATTSATIIRPHNKQQVSISNYIQKPIPMSKSKMIDQQLVKMIVKEYHPFSVVEDIEFRKLIKMLCPTYVIPSRKTVTQSLMPQMFEMTVECVKDTLRNVEAVCLTTDGWTSRSNQSFISVTAHFIDPKNETLVSSVLLGCIDFDEKHTSDNLARFLRNIVDEWNLSNKLTAVITDNAANIKAAIRKCNWRWLSCFAHSINLTVQSSLKCIESTLIKIKNIVQYFKKSSHALAKLNEYQKQNGSPVLKLVQDCPTRWNSTYDMINRIITIKDPIIATIAVLGSTELSCISPQEWIILESAKDILKIFYEVTTEISAEKYAKAQSILLQSDEPSNQQITSTTSTINSSSGSALWKEFDETVVNLIGGSSSSVAGIIEVDKYLNEPLISRAENPLVWWVERKKVYPRLYTLVKRRLCIMATSVPCKRIFSKAGQVVNEKRSRLSTSKISQILFLNHNM</sequence>
<dbReference type="GO" id="GO:0008270">
    <property type="term" value="F:zinc ion binding"/>
    <property type="evidence" value="ECO:0007669"/>
    <property type="project" value="UniProtKB-KW"/>
</dbReference>
<dbReference type="SMART" id="SM00614">
    <property type="entry name" value="ZnF_BED"/>
    <property type="match status" value="1"/>
</dbReference>
<keyword evidence="3 9" id="KW-0863">Zinc-finger</keyword>
<dbReference type="OrthoDB" id="6608103at2759"/>
<evidence type="ECO:0000256" key="9">
    <source>
        <dbReference type="PROSITE-ProRule" id="PRU00027"/>
    </source>
</evidence>
<dbReference type="InterPro" id="IPR052035">
    <property type="entry name" value="ZnF_BED_domain_contain"/>
</dbReference>
<evidence type="ECO:0000259" key="10">
    <source>
        <dbReference type="PROSITE" id="PS50808"/>
    </source>
</evidence>
<dbReference type="AlphaFoldDB" id="A0A6G0X5F2"/>
<dbReference type="InterPro" id="IPR008906">
    <property type="entry name" value="HATC_C_dom"/>
</dbReference>
<evidence type="ECO:0000256" key="5">
    <source>
        <dbReference type="ARBA" id="ARBA00023015"/>
    </source>
</evidence>
<proteinExistence type="predicted"/>
<dbReference type="GO" id="GO:0009791">
    <property type="term" value="P:post-embryonic development"/>
    <property type="evidence" value="ECO:0007669"/>
    <property type="project" value="UniProtKB-ARBA"/>
</dbReference>
<evidence type="ECO:0000256" key="6">
    <source>
        <dbReference type="ARBA" id="ARBA00023125"/>
    </source>
</evidence>
<evidence type="ECO:0000313" key="12">
    <source>
        <dbReference type="Proteomes" id="UP000478052"/>
    </source>
</evidence>